<dbReference type="EMBL" id="FXTC01000002">
    <property type="protein sequence ID" value="SMO49976.1"/>
    <property type="molecule type" value="Genomic_DNA"/>
</dbReference>
<dbReference type="Proteomes" id="UP000316916">
    <property type="component" value="Unassembled WGS sequence"/>
</dbReference>
<evidence type="ECO:0000313" key="2">
    <source>
        <dbReference type="Proteomes" id="UP000316916"/>
    </source>
</evidence>
<name>A0A521BS25_9FLAO</name>
<evidence type="ECO:0000313" key="1">
    <source>
        <dbReference type="EMBL" id="SMO49976.1"/>
    </source>
</evidence>
<sequence length="104" mass="11709">MKTITLNITVTGGTSILGIIYKIFKKGSTEPLFEKTEKGSFSEEFELEEKIEYDLYIIGSNPLSADRNTRVKIDGDIVLSEDSDLNPANRKGNGYLLTYHFKVK</sequence>
<dbReference type="RefSeq" id="WP_047422419.1">
    <property type="nucleotide sequence ID" value="NZ_FXTC01000002.1"/>
</dbReference>
<keyword evidence="2" id="KW-1185">Reference proteome</keyword>
<accession>A0A521BS25</accession>
<gene>
    <name evidence="1" type="ORF">SAMN06265171_10256</name>
</gene>
<dbReference type="AlphaFoldDB" id="A0A521BS25"/>
<reference evidence="1 2" key="1">
    <citation type="submission" date="2017-05" db="EMBL/GenBank/DDBJ databases">
        <authorList>
            <person name="Varghese N."/>
            <person name="Submissions S."/>
        </authorList>
    </citation>
    <scope>NUCLEOTIDE SEQUENCE [LARGE SCALE GENOMIC DNA]</scope>
    <source>
        <strain evidence="1 2">DSM 29371</strain>
    </source>
</reference>
<proteinExistence type="predicted"/>
<organism evidence="1 2">
    <name type="scientific">Chryseobacterium rhizoplanae</name>
    <dbReference type="NCBI Taxonomy" id="1609531"/>
    <lineage>
        <taxon>Bacteria</taxon>
        <taxon>Pseudomonadati</taxon>
        <taxon>Bacteroidota</taxon>
        <taxon>Flavobacteriia</taxon>
        <taxon>Flavobacteriales</taxon>
        <taxon>Weeksellaceae</taxon>
        <taxon>Chryseobacterium group</taxon>
        <taxon>Chryseobacterium</taxon>
    </lineage>
</organism>
<protein>
    <submittedName>
        <fullName evidence="1">Uncharacterized protein</fullName>
    </submittedName>
</protein>